<name>A0A3N0Y2Z1_ANAGA</name>
<dbReference type="EMBL" id="RJVU01053528">
    <property type="protein sequence ID" value="ROL32996.1"/>
    <property type="molecule type" value="Genomic_DNA"/>
</dbReference>
<evidence type="ECO:0000313" key="1">
    <source>
        <dbReference type="EMBL" id="ROL32996.1"/>
    </source>
</evidence>
<proteinExistence type="predicted"/>
<dbReference type="Proteomes" id="UP000281406">
    <property type="component" value="Unassembled WGS sequence"/>
</dbReference>
<comment type="caution">
    <text evidence="1">The sequence shown here is derived from an EMBL/GenBank/DDBJ whole genome shotgun (WGS) entry which is preliminary data.</text>
</comment>
<dbReference type="OrthoDB" id="8887905at2759"/>
<organism evidence="1 2">
    <name type="scientific">Anabarilius grahami</name>
    <name type="common">Kanglang fish</name>
    <name type="synonym">Barilius grahami</name>
    <dbReference type="NCBI Taxonomy" id="495550"/>
    <lineage>
        <taxon>Eukaryota</taxon>
        <taxon>Metazoa</taxon>
        <taxon>Chordata</taxon>
        <taxon>Craniata</taxon>
        <taxon>Vertebrata</taxon>
        <taxon>Euteleostomi</taxon>
        <taxon>Actinopterygii</taxon>
        <taxon>Neopterygii</taxon>
        <taxon>Teleostei</taxon>
        <taxon>Ostariophysi</taxon>
        <taxon>Cypriniformes</taxon>
        <taxon>Xenocyprididae</taxon>
        <taxon>Xenocypridinae</taxon>
        <taxon>Xenocypridinae incertae sedis</taxon>
        <taxon>Anabarilius</taxon>
    </lineage>
</organism>
<keyword evidence="2" id="KW-1185">Reference proteome</keyword>
<sequence length="102" mass="11286">MLLAIERMQTDILNSIERLVQAIQQNHPVPASITTPPHKTIERPCKIVQELQALTLKLEGPEEEKRMMDKVDPQGFSEQLSEQGAVVAVWSGNVPRCGLTAG</sequence>
<accession>A0A3N0Y2Z1</accession>
<evidence type="ECO:0000313" key="2">
    <source>
        <dbReference type="Proteomes" id="UP000281406"/>
    </source>
</evidence>
<gene>
    <name evidence="1" type="ORF">DPX16_5891</name>
</gene>
<reference evidence="1 2" key="1">
    <citation type="submission" date="2018-10" db="EMBL/GenBank/DDBJ databases">
        <title>Genome assembly for a Yunnan-Guizhou Plateau 3E fish, Anabarilius grahami (Regan), and its evolutionary and genetic applications.</title>
        <authorList>
            <person name="Jiang W."/>
        </authorList>
    </citation>
    <scope>NUCLEOTIDE SEQUENCE [LARGE SCALE GENOMIC DNA]</scope>
    <source>
        <strain evidence="1">AG-KIZ</strain>
        <tissue evidence="1">Muscle</tissue>
    </source>
</reference>
<dbReference type="AlphaFoldDB" id="A0A3N0Y2Z1"/>
<protein>
    <submittedName>
        <fullName evidence="1">Uncharacterized protein</fullName>
    </submittedName>
</protein>